<organism evidence="4 5">
    <name type="scientific">Adineta steineri</name>
    <dbReference type="NCBI Taxonomy" id="433720"/>
    <lineage>
        <taxon>Eukaryota</taxon>
        <taxon>Metazoa</taxon>
        <taxon>Spiralia</taxon>
        <taxon>Gnathifera</taxon>
        <taxon>Rotifera</taxon>
        <taxon>Eurotatoria</taxon>
        <taxon>Bdelloidea</taxon>
        <taxon>Adinetida</taxon>
        <taxon>Adinetidae</taxon>
        <taxon>Adineta</taxon>
    </lineage>
</organism>
<keyword evidence="5" id="KW-1185">Reference proteome</keyword>
<dbReference type="InterPro" id="IPR028994">
    <property type="entry name" value="Integrin_alpha_N"/>
</dbReference>
<dbReference type="PANTHER" id="PTHR46580:SF4">
    <property type="entry name" value="ATP_GTP-BINDING PROTEIN"/>
    <property type="match status" value="1"/>
</dbReference>
<gene>
    <name evidence="3" type="ORF">BJG266_LOCUS26545</name>
    <name evidence="4" type="ORF">QVE165_LOCUS40382</name>
</gene>
<dbReference type="Pfam" id="PF13517">
    <property type="entry name" value="FG-GAP_3"/>
    <property type="match status" value="4"/>
</dbReference>
<dbReference type="PANTHER" id="PTHR46580">
    <property type="entry name" value="SENSOR KINASE-RELATED"/>
    <property type="match status" value="1"/>
</dbReference>
<evidence type="ECO:0000313" key="5">
    <source>
        <dbReference type="Proteomes" id="UP000663832"/>
    </source>
</evidence>
<reference evidence="4" key="1">
    <citation type="submission" date="2021-02" db="EMBL/GenBank/DDBJ databases">
        <authorList>
            <person name="Nowell W R."/>
        </authorList>
    </citation>
    <scope>NUCLEOTIDE SEQUENCE</scope>
</reference>
<feature type="non-terminal residue" evidence="4">
    <location>
        <position position="576"/>
    </location>
</feature>
<evidence type="ECO:0000313" key="4">
    <source>
        <dbReference type="EMBL" id="CAF1452454.1"/>
    </source>
</evidence>
<dbReference type="InterPro" id="IPR013517">
    <property type="entry name" value="FG-GAP"/>
</dbReference>
<evidence type="ECO:0000256" key="2">
    <source>
        <dbReference type="SAM" id="Phobius"/>
    </source>
</evidence>
<sequence length="576" mass="63131">MSSEITTMDTAAVIEITTDENNEQINLDENEITTISNVSHPERNSIHESIGSAINDSSIIRIDPDKTLTKPIIACLIFALYTCIVMVIAIIIVCLSSPKQSYTCVPTFKLTVEGVVGYNSRPRSIALADFNQDNKLDIVVANSDKDNIGIFIQNFNGTFQTQITYSTNLKSSPYSVIVNDFNQDNFFDIVIANYGNNNIGIFLGEKNLTFQNMTTFSTGNLHPFYLSCGDFNNDNKLDIVSINYGTNSISIYFGFGNGNFSNETNYFLGYDSIPYSLFIADFNNDKFLDLAIANYGTNNIAILFGIADGLFSTPIIYSTYYGSQPSSITAADLNDDNVLDLIVANSGTFNIGIFYGYKNGSFQQQQMCILDDISRPQFATIGDMNNDNQADIVILDSTNGYVQVLPGFGNGSFNNLTTYYSEDDTLPFAAVIGDINNDNQSDIVIVSYEANVVVIYTGYSKSYSVTKKQYSVGYDSNPTFVASADFNSDQHLDIVVTKSNIDSIGIMIGYGNGSFYPEISYTFESQSSPTCLCIGDFNNDGRSDLAVSNYGTHNIGILLGIGNGTFTNMTTYPTGN</sequence>
<evidence type="ECO:0000313" key="3">
    <source>
        <dbReference type="EMBL" id="CAF1194752.1"/>
    </source>
</evidence>
<dbReference type="Gene3D" id="2.130.10.130">
    <property type="entry name" value="Integrin alpha, N-terminal"/>
    <property type="match status" value="1"/>
</dbReference>
<feature type="transmembrane region" description="Helical" evidence="2">
    <location>
        <begin position="71"/>
        <end position="93"/>
    </location>
</feature>
<keyword evidence="2" id="KW-1133">Transmembrane helix</keyword>
<proteinExistence type="predicted"/>
<dbReference type="AlphaFoldDB" id="A0A815PPK6"/>
<dbReference type="EMBL" id="CAJNOM010000463">
    <property type="protein sequence ID" value="CAF1452454.1"/>
    <property type="molecule type" value="Genomic_DNA"/>
</dbReference>
<dbReference type="SUPFAM" id="SSF69318">
    <property type="entry name" value="Integrin alpha N-terminal domain"/>
    <property type="match status" value="2"/>
</dbReference>
<keyword evidence="2" id="KW-0472">Membrane</keyword>
<name>A0A815PPK6_9BILA</name>
<dbReference type="Gene3D" id="2.30.30.100">
    <property type="match status" value="4"/>
</dbReference>
<dbReference type="EMBL" id="CAJNOI010000223">
    <property type="protein sequence ID" value="CAF1194752.1"/>
    <property type="molecule type" value="Genomic_DNA"/>
</dbReference>
<dbReference type="OrthoDB" id="10022113at2759"/>
<comment type="caution">
    <text evidence="4">The sequence shown here is derived from an EMBL/GenBank/DDBJ whole genome shotgun (WGS) entry which is preliminary data.</text>
</comment>
<evidence type="ECO:0000256" key="1">
    <source>
        <dbReference type="ARBA" id="ARBA00022729"/>
    </source>
</evidence>
<keyword evidence="2" id="KW-0812">Transmembrane</keyword>
<dbReference type="Proteomes" id="UP000663877">
    <property type="component" value="Unassembled WGS sequence"/>
</dbReference>
<accession>A0A815PPK6</accession>
<dbReference type="Proteomes" id="UP000663832">
    <property type="component" value="Unassembled WGS sequence"/>
</dbReference>
<protein>
    <submittedName>
        <fullName evidence="4">Uncharacterized protein</fullName>
    </submittedName>
</protein>
<keyword evidence="1" id="KW-0732">Signal</keyword>